<dbReference type="Proteomes" id="UP000214688">
    <property type="component" value="Chromosome"/>
</dbReference>
<name>A0A223D5U7_9BACL</name>
<keyword evidence="1 2" id="KW-0238">DNA-binding</keyword>
<dbReference type="GO" id="GO:0003677">
    <property type="term" value="F:DNA binding"/>
    <property type="evidence" value="ECO:0007669"/>
    <property type="project" value="UniProtKB-UniRule"/>
</dbReference>
<dbReference type="InterPro" id="IPR009057">
    <property type="entry name" value="Homeodomain-like_sf"/>
</dbReference>
<evidence type="ECO:0000256" key="1">
    <source>
        <dbReference type="ARBA" id="ARBA00023125"/>
    </source>
</evidence>
<evidence type="ECO:0000256" key="2">
    <source>
        <dbReference type="PROSITE-ProRule" id="PRU00335"/>
    </source>
</evidence>
<reference evidence="4 5" key="1">
    <citation type="journal article" date="2015" name="Int. J. Syst. Evol. Microbiol.">
        <title>Tumebacillus algifaecis sp. nov., isolated from decomposing algal scum.</title>
        <authorList>
            <person name="Wu Y.F."/>
            <person name="Zhang B."/>
            <person name="Xing P."/>
            <person name="Wu Q.L."/>
            <person name="Liu S.J."/>
        </authorList>
    </citation>
    <scope>NUCLEOTIDE SEQUENCE [LARGE SCALE GENOMIC DNA]</scope>
    <source>
        <strain evidence="4 5">THMBR28</strain>
    </source>
</reference>
<dbReference type="Gene3D" id="1.10.357.10">
    <property type="entry name" value="Tetracycline Repressor, domain 2"/>
    <property type="match status" value="1"/>
</dbReference>
<accession>A0A223D5U7</accession>
<proteinExistence type="predicted"/>
<dbReference type="KEGG" id="tab:CIG75_18570"/>
<dbReference type="InterPro" id="IPR001647">
    <property type="entry name" value="HTH_TetR"/>
</dbReference>
<feature type="DNA-binding region" description="H-T-H motif" evidence="2">
    <location>
        <begin position="29"/>
        <end position="48"/>
    </location>
</feature>
<sequence>MARERKFTTDQLFQEVKQLLLQHKYEGFHFGLLAERLEVSRGTLYKYYENKEELISDFMIYEMELMLGEIKLIENHTGFTAQFDYLMQVIFRHSMIHQILGMIHQLPVSSNPKVIANKKKMDESHLSLYQLLQRFIDLGRQEKILKDDLPDGLLLGIIFQTINLPNHFGIAQDEWLRSIKEILRHGMFTK</sequence>
<dbReference type="SUPFAM" id="SSF46689">
    <property type="entry name" value="Homeodomain-like"/>
    <property type="match status" value="1"/>
</dbReference>
<dbReference type="OrthoDB" id="153047at2"/>
<organism evidence="4 5">
    <name type="scientific">Tumebacillus algifaecis</name>
    <dbReference type="NCBI Taxonomy" id="1214604"/>
    <lineage>
        <taxon>Bacteria</taxon>
        <taxon>Bacillati</taxon>
        <taxon>Bacillota</taxon>
        <taxon>Bacilli</taxon>
        <taxon>Bacillales</taxon>
        <taxon>Alicyclobacillaceae</taxon>
        <taxon>Tumebacillus</taxon>
    </lineage>
</organism>
<evidence type="ECO:0000313" key="5">
    <source>
        <dbReference type="Proteomes" id="UP000214688"/>
    </source>
</evidence>
<keyword evidence="5" id="KW-1185">Reference proteome</keyword>
<dbReference type="EMBL" id="CP022657">
    <property type="protein sequence ID" value="ASS76744.1"/>
    <property type="molecule type" value="Genomic_DNA"/>
</dbReference>
<gene>
    <name evidence="4" type="ORF">CIG75_18570</name>
</gene>
<feature type="domain" description="HTH tetR-type" evidence="3">
    <location>
        <begin position="6"/>
        <end position="66"/>
    </location>
</feature>
<evidence type="ECO:0000259" key="3">
    <source>
        <dbReference type="PROSITE" id="PS50977"/>
    </source>
</evidence>
<dbReference type="PROSITE" id="PS50977">
    <property type="entry name" value="HTH_TETR_2"/>
    <property type="match status" value="1"/>
</dbReference>
<dbReference type="Pfam" id="PF00440">
    <property type="entry name" value="TetR_N"/>
    <property type="match status" value="1"/>
</dbReference>
<dbReference type="AlphaFoldDB" id="A0A223D5U7"/>
<evidence type="ECO:0000313" key="4">
    <source>
        <dbReference type="EMBL" id="ASS76744.1"/>
    </source>
</evidence>
<dbReference type="RefSeq" id="WP_094237971.1">
    <property type="nucleotide sequence ID" value="NZ_CP022657.1"/>
</dbReference>
<protein>
    <submittedName>
        <fullName evidence="4">TetR family transcriptional regulator</fullName>
    </submittedName>
</protein>